<keyword evidence="10" id="KW-0418">Kinase</keyword>
<dbReference type="GO" id="GO:0016020">
    <property type="term" value="C:membrane"/>
    <property type="evidence" value="ECO:0007669"/>
    <property type="project" value="UniProtKB-SubCell"/>
</dbReference>
<evidence type="ECO:0000256" key="11">
    <source>
        <dbReference type="ARBA" id="ARBA00022840"/>
    </source>
</evidence>
<comment type="catalytic activity">
    <reaction evidence="18">
        <text>L-seryl-[protein] + ATP = O-phospho-L-seryl-[protein] + ADP + H(+)</text>
        <dbReference type="Rhea" id="RHEA:17989"/>
        <dbReference type="Rhea" id="RHEA-COMP:9863"/>
        <dbReference type="Rhea" id="RHEA-COMP:11604"/>
        <dbReference type="ChEBI" id="CHEBI:15378"/>
        <dbReference type="ChEBI" id="CHEBI:29999"/>
        <dbReference type="ChEBI" id="CHEBI:30616"/>
        <dbReference type="ChEBI" id="CHEBI:83421"/>
        <dbReference type="ChEBI" id="CHEBI:456216"/>
        <dbReference type="EC" id="2.7.11.1"/>
    </reaction>
</comment>
<dbReference type="GO" id="GO:0030246">
    <property type="term" value="F:carbohydrate binding"/>
    <property type="evidence" value="ECO:0007669"/>
    <property type="project" value="UniProtKB-KW"/>
</dbReference>
<keyword evidence="5" id="KW-0808">Transferase</keyword>
<proteinExistence type="predicted"/>
<dbReference type="InterPro" id="IPR000719">
    <property type="entry name" value="Prot_kinase_dom"/>
</dbReference>
<dbReference type="PROSITE" id="PS50948">
    <property type="entry name" value="PAN"/>
    <property type="match status" value="1"/>
</dbReference>
<dbReference type="AlphaFoldDB" id="A0A2G5CRM7"/>
<keyword evidence="12" id="KW-1133">Transmembrane helix</keyword>
<dbReference type="PROSITE" id="PS50011">
    <property type="entry name" value="PROTEIN_KINASE_DOM"/>
    <property type="match status" value="1"/>
</dbReference>
<evidence type="ECO:0000256" key="7">
    <source>
        <dbReference type="ARBA" id="ARBA00022729"/>
    </source>
</evidence>
<evidence type="ECO:0000256" key="12">
    <source>
        <dbReference type="ARBA" id="ARBA00022989"/>
    </source>
</evidence>
<keyword evidence="11 19" id="KW-0067">ATP-binding</keyword>
<keyword evidence="23" id="KW-1185">Reference proteome</keyword>
<dbReference type="EC" id="2.7.11.1" evidence="2"/>
<feature type="domain" description="Protein kinase" evidence="20">
    <location>
        <begin position="234"/>
        <end position="487"/>
    </location>
</feature>
<dbReference type="InterPro" id="IPR003609">
    <property type="entry name" value="Pan_app"/>
</dbReference>
<dbReference type="SUPFAM" id="SSF56112">
    <property type="entry name" value="Protein kinase-like (PK-like)"/>
    <property type="match status" value="1"/>
</dbReference>
<keyword evidence="3" id="KW-0723">Serine/threonine-protein kinase</keyword>
<evidence type="ECO:0000313" key="22">
    <source>
        <dbReference type="EMBL" id="PIA33932.1"/>
    </source>
</evidence>
<accession>A0A2G5CRM7</accession>
<evidence type="ECO:0000256" key="6">
    <source>
        <dbReference type="ARBA" id="ARBA00022692"/>
    </source>
</evidence>
<name>A0A2G5CRM7_AQUCA</name>
<dbReference type="Gene3D" id="1.10.510.10">
    <property type="entry name" value="Transferase(Phosphotransferase) domain 1"/>
    <property type="match status" value="1"/>
</dbReference>
<evidence type="ECO:0000256" key="19">
    <source>
        <dbReference type="PROSITE-ProRule" id="PRU10141"/>
    </source>
</evidence>
<dbReference type="OrthoDB" id="4062651at2759"/>
<evidence type="ECO:0000256" key="8">
    <source>
        <dbReference type="ARBA" id="ARBA00022734"/>
    </source>
</evidence>
<dbReference type="InterPro" id="IPR017441">
    <property type="entry name" value="Protein_kinase_ATP_BS"/>
</dbReference>
<dbReference type="InterPro" id="IPR051343">
    <property type="entry name" value="G-type_lectin_kinases/EP1-like"/>
</dbReference>
<evidence type="ECO:0000256" key="15">
    <source>
        <dbReference type="ARBA" id="ARBA00023170"/>
    </source>
</evidence>
<keyword evidence="15" id="KW-0675">Receptor</keyword>
<keyword evidence="9 19" id="KW-0547">Nucleotide-binding</keyword>
<evidence type="ECO:0000313" key="23">
    <source>
        <dbReference type="Proteomes" id="UP000230069"/>
    </source>
</evidence>
<protein>
    <recommendedName>
        <fullName evidence="2">non-specific serine/threonine protein kinase</fullName>
        <ecNumber evidence="2">2.7.11.1</ecNumber>
    </recommendedName>
</protein>
<keyword evidence="4" id="KW-0597">Phosphoprotein</keyword>
<dbReference type="PROSITE" id="PS00107">
    <property type="entry name" value="PROTEIN_KINASE_ATP"/>
    <property type="match status" value="1"/>
</dbReference>
<evidence type="ECO:0000259" key="20">
    <source>
        <dbReference type="PROSITE" id="PS50011"/>
    </source>
</evidence>
<dbReference type="FunFam" id="1.10.510.10:FF:000248">
    <property type="entry name" value="S-receptor-like kinase 5"/>
    <property type="match status" value="1"/>
</dbReference>
<gene>
    <name evidence="22" type="ORF">AQUCO_03900055v1</name>
</gene>
<evidence type="ECO:0000256" key="18">
    <source>
        <dbReference type="ARBA" id="ARBA00048679"/>
    </source>
</evidence>
<keyword evidence="13" id="KW-0472">Membrane</keyword>
<dbReference type="GO" id="GO:0005524">
    <property type="term" value="F:ATP binding"/>
    <property type="evidence" value="ECO:0007669"/>
    <property type="project" value="UniProtKB-UniRule"/>
</dbReference>
<evidence type="ECO:0000256" key="3">
    <source>
        <dbReference type="ARBA" id="ARBA00022527"/>
    </source>
</evidence>
<keyword evidence="16" id="KW-0325">Glycoprotein</keyword>
<evidence type="ECO:0000256" key="5">
    <source>
        <dbReference type="ARBA" id="ARBA00022679"/>
    </source>
</evidence>
<reference evidence="22 23" key="1">
    <citation type="submission" date="2017-09" db="EMBL/GenBank/DDBJ databases">
        <title>WGS assembly of Aquilegia coerulea Goldsmith.</title>
        <authorList>
            <person name="Hodges S."/>
            <person name="Kramer E."/>
            <person name="Nordborg M."/>
            <person name="Tomkins J."/>
            <person name="Borevitz J."/>
            <person name="Derieg N."/>
            <person name="Yan J."/>
            <person name="Mihaltcheva S."/>
            <person name="Hayes R.D."/>
            <person name="Rokhsar D."/>
        </authorList>
    </citation>
    <scope>NUCLEOTIDE SEQUENCE [LARGE SCALE GENOMIC DNA]</scope>
    <source>
        <strain evidence="23">cv. Goldsmith</strain>
    </source>
</reference>
<dbReference type="Pfam" id="PF08276">
    <property type="entry name" value="PAN_2"/>
    <property type="match status" value="1"/>
</dbReference>
<dbReference type="FunFam" id="3.30.200.20:FF:000178">
    <property type="entry name" value="serine/threonine-protein kinase PBS1-like"/>
    <property type="match status" value="1"/>
</dbReference>
<comment type="subcellular location">
    <subcellularLocation>
        <location evidence="1">Membrane</location>
        <topology evidence="1">Single-pass type I membrane protein</topology>
    </subcellularLocation>
</comment>
<dbReference type="Gene3D" id="3.30.200.20">
    <property type="entry name" value="Phosphorylase Kinase, domain 1"/>
    <property type="match status" value="1"/>
</dbReference>
<dbReference type="PANTHER" id="PTHR47976">
    <property type="entry name" value="G-TYPE LECTIN S-RECEPTOR-LIKE SERINE/THREONINE-PROTEIN KINASE SD2-5"/>
    <property type="match status" value="1"/>
</dbReference>
<organism evidence="22 23">
    <name type="scientific">Aquilegia coerulea</name>
    <name type="common">Rocky mountain columbine</name>
    <dbReference type="NCBI Taxonomy" id="218851"/>
    <lineage>
        <taxon>Eukaryota</taxon>
        <taxon>Viridiplantae</taxon>
        <taxon>Streptophyta</taxon>
        <taxon>Embryophyta</taxon>
        <taxon>Tracheophyta</taxon>
        <taxon>Spermatophyta</taxon>
        <taxon>Magnoliopsida</taxon>
        <taxon>Ranunculales</taxon>
        <taxon>Ranunculaceae</taxon>
        <taxon>Thalictroideae</taxon>
        <taxon>Aquilegia</taxon>
    </lineage>
</organism>
<evidence type="ECO:0000256" key="2">
    <source>
        <dbReference type="ARBA" id="ARBA00012513"/>
    </source>
</evidence>
<dbReference type="InterPro" id="IPR008271">
    <property type="entry name" value="Ser/Thr_kinase_AS"/>
</dbReference>
<keyword evidence="7" id="KW-0732">Signal</keyword>
<dbReference type="PANTHER" id="PTHR47976:SF30">
    <property type="entry name" value="RECEPTOR-LIKE SERINE_THREONINE-PROTEIN KINASE"/>
    <property type="match status" value="1"/>
</dbReference>
<evidence type="ECO:0000256" key="10">
    <source>
        <dbReference type="ARBA" id="ARBA00022777"/>
    </source>
</evidence>
<evidence type="ECO:0000256" key="9">
    <source>
        <dbReference type="ARBA" id="ARBA00022741"/>
    </source>
</evidence>
<keyword evidence="6" id="KW-0812">Transmembrane</keyword>
<feature type="domain" description="Apple" evidence="21">
    <location>
        <begin position="91"/>
        <end position="177"/>
    </location>
</feature>
<dbReference type="PROSITE" id="PS00108">
    <property type="entry name" value="PROTEIN_KINASE_ST"/>
    <property type="match status" value="1"/>
</dbReference>
<keyword evidence="14" id="KW-1015">Disulfide bond</keyword>
<feature type="binding site" evidence="19">
    <location>
        <position position="261"/>
    </location>
    <ligand>
        <name>ATP</name>
        <dbReference type="ChEBI" id="CHEBI:30616"/>
    </ligand>
</feature>
<dbReference type="SMART" id="SM00220">
    <property type="entry name" value="S_TKc"/>
    <property type="match status" value="1"/>
</dbReference>
<comment type="catalytic activity">
    <reaction evidence="17">
        <text>L-threonyl-[protein] + ATP = O-phospho-L-threonyl-[protein] + ADP + H(+)</text>
        <dbReference type="Rhea" id="RHEA:46608"/>
        <dbReference type="Rhea" id="RHEA-COMP:11060"/>
        <dbReference type="Rhea" id="RHEA-COMP:11605"/>
        <dbReference type="ChEBI" id="CHEBI:15378"/>
        <dbReference type="ChEBI" id="CHEBI:30013"/>
        <dbReference type="ChEBI" id="CHEBI:30616"/>
        <dbReference type="ChEBI" id="CHEBI:61977"/>
        <dbReference type="ChEBI" id="CHEBI:456216"/>
        <dbReference type="EC" id="2.7.11.1"/>
    </reaction>
</comment>
<dbReference type="GO" id="GO:0004674">
    <property type="term" value="F:protein serine/threonine kinase activity"/>
    <property type="evidence" value="ECO:0007669"/>
    <property type="project" value="UniProtKB-KW"/>
</dbReference>
<evidence type="ECO:0000256" key="13">
    <source>
        <dbReference type="ARBA" id="ARBA00023136"/>
    </source>
</evidence>
<keyword evidence="8" id="KW-0430">Lectin</keyword>
<evidence type="ECO:0000259" key="21">
    <source>
        <dbReference type="PROSITE" id="PS50948"/>
    </source>
</evidence>
<dbReference type="STRING" id="218851.A0A2G5CRM7"/>
<evidence type="ECO:0000256" key="17">
    <source>
        <dbReference type="ARBA" id="ARBA00047899"/>
    </source>
</evidence>
<evidence type="ECO:0000256" key="16">
    <source>
        <dbReference type="ARBA" id="ARBA00023180"/>
    </source>
</evidence>
<sequence length="530" mass="60138">MRLDNDGHLRVYQWVRAEERECVPFKESFIEDVFTIDYSNCSYPTVCGSYGICSDGQCTCPIERGGDSSYFKQLDYWKSSLGCNETTELSCNSSQVHLIEVEYVTYNSFVEVMVNTNIHNCKEACLNNCSCKAALFRSYDDQLVGVGDCSLPSQIFSFMRYTEYDDYSPTTFLKVQTASLAISPTSSTGRNQEQNNAIVAKENHLSDDGDDDQFDEASEMSRRFSYEELKSATGNFHKKIGRGGFGSVYEGILGNDTIAVKCLDLSQGQSQGRKQFLAEVKTIGSIHHVNLVKLVGFCAENSHKLLAYEYMCNGSLDKWLFHEDLKFDWRTRRKVILDVAKGLTYLHEDCRKRIIHLDIKPQNILLDGDFNAKVSDFGLARFIEKDESQVLTMMRGTRGYLAPEWYLNRRISEKVDVYSFGVVVLETVCGRRNLDYSQPEESECLLHVVKRKAEEDALCDVLDKRSEDMQQHQEEAIKMIRDCNMVLEGGMDMDNISDYSFLTLTPMVLSKEVTSSSSAPKLPSILSGPR</sequence>
<evidence type="ECO:0000256" key="4">
    <source>
        <dbReference type="ARBA" id="ARBA00022553"/>
    </source>
</evidence>
<dbReference type="InterPro" id="IPR011009">
    <property type="entry name" value="Kinase-like_dom_sf"/>
</dbReference>
<evidence type="ECO:0000256" key="1">
    <source>
        <dbReference type="ARBA" id="ARBA00004479"/>
    </source>
</evidence>
<dbReference type="InParanoid" id="A0A2G5CRM7"/>
<evidence type="ECO:0000256" key="14">
    <source>
        <dbReference type="ARBA" id="ARBA00023157"/>
    </source>
</evidence>
<dbReference type="Pfam" id="PF00069">
    <property type="entry name" value="Pkinase"/>
    <property type="match status" value="1"/>
</dbReference>
<dbReference type="EMBL" id="KZ305056">
    <property type="protein sequence ID" value="PIA33932.1"/>
    <property type="molecule type" value="Genomic_DNA"/>
</dbReference>
<dbReference type="Proteomes" id="UP000230069">
    <property type="component" value="Unassembled WGS sequence"/>
</dbReference>